<evidence type="ECO:0000313" key="6">
    <source>
        <dbReference type="Proteomes" id="UP000757540"/>
    </source>
</evidence>
<evidence type="ECO:0000256" key="2">
    <source>
        <dbReference type="SAM" id="MobiDB-lite"/>
    </source>
</evidence>
<feature type="domain" description="Tape measure protein N-terminal" evidence="4">
    <location>
        <begin position="104"/>
        <end position="293"/>
    </location>
</feature>
<dbReference type="Proteomes" id="UP000757540">
    <property type="component" value="Unassembled WGS sequence"/>
</dbReference>
<evidence type="ECO:0000259" key="4">
    <source>
        <dbReference type="Pfam" id="PF20155"/>
    </source>
</evidence>
<comment type="caution">
    <text evidence="5">The sequence shown here is derived from an EMBL/GenBank/DDBJ whole genome shotgun (WGS) entry which is preliminary data.</text>
</comment>
<organism evidence="5 6">
    <name type="scientific">Isoptericola halotolerans</name>
    <dbReference type="NCBI Taxonomy" id="300560"/>
    <lineage>
        <taxon>Bacteria</taxon>
        <taxon>Bacillati</taxon>
        <taxon>Actinomycetota</taxon>
        <taxon>Actinomycetes</taxon>
        <taxon>Micrococcales</taxon>
        <taxon>Promicromonosporaceae</taxon>
        <taxon>Isoptericola</taxon>
    </lineage>
</organism>
<dbReference type="Pfam" id="PF20155">
    <property type="entry name" value="TMP_3"/>
    <property type="match status" value="1"/>
</dbReference>
<evidence type="ECO:0000313" key="5">
    <source>
        <dbReference type="EMBL" id="NOV98224.1"/>
    </source>
</evidence>
<gene>
    <name evidence="5" type="ORF">HDG69_002809</name>
</gene>
<sequence length="1500" mass="158578">MADDRTVRVVMRAEIGQYKQAMDQAAKATEKVGESTEKVSSSARKASGVIVTVGEYANRSGKQTESAFQRMVKSAEQNRQAWDATGKVLLTVGTATAALGAAALKTGIEYNQLQQTTRAALTTLLGSASAAADQMDRLDDFARNSPFSKAVFIQAQQQMLGFGVEAEKVVPALSAIQDAVAAMGGSNEQIAAISEIMARINSESRLSGDALQRLGYYGIDAAQLIGDQMGKTASEIRDMASKPGGIPAAQVWDPLVNGMQEEFAGAADGVKETFAGAVDRVKAAWRDFGAELAKPLVDPEGGGALVDLLNWAADMMRAFERLPEPLQNTATALAVITAAVGVLGGGFALLTPRIVAANAALTDFATRGKGAALAVKGVRAAAVGLPAVLGAAAVAFGIWATSAAEARAETEAWKATLDDAGNTTADSMTRLSEVLTQDQRGWLDRLAGADFYSIKSAADDLGLSVEQLAGYIQGVPEDIAAVTRAAEEWDASQKNVNDTEFYNRGRIVTDMLDEQRKSLGLGAEEARAAGSAADDLGAAQDGMSDSAYDATAAMEEQQKALEAAEKALEDWRDMVAGADASFIGLTDGFQSVIDKNREMAEEAAVASGDAEKSWEDFYDGTTVSMKEWIAELEAQATAQANWRDNILSVTRDIREQMPADMAAAAHAMVDELIEAGPAGAAALQTFADASPKQRERLVEAWRGTGGDIVEAVESERNPVIQIEADGSIAERDLGLLLDEISKAEGTLSVEGDTIRASEAVRSLTAEVNEAEGTVTIYGADGEAVATLRDYVADVDATDGTVTILGKDDKGRATVVSLTDWIDDQGASVKVDADTSNALKSLELFRSEVTKPMTTTVNGKVVFDFAANGKANGFGDGEGHGWPGTTPRGVGQMTQAVKSLDPGAQITSGYRPGAVTATGRPSYHGMGRAVDIVSPNMGRTFDLLAQAFGSQAKELYYTPRGFIRNGRRTNDVADVTRRTHNNHVHLALAAGGGVRGPGTGTSDSIPALLSNGEHVWTAKEVQAAGGHGAIEAMRRAVLGQVEAFAAGGAVGSADRALGRAQERRDRARERAQAARAAQRNAERALSDAQKGGAPDSRVRTLERRVRDAEKRTATAEQRLDERRQAVQDQRARRGRLREERRELRTDVRRGAIQDQATGSLSGAYAVADDMMGLARSGDLTKKQSNRLADASRSAEREMRKLYAQAEKIEKRLADARDRVQELGQISSQVSNTITGGFSLADAASPQQRTNARGEVWYDSPTGKSMLAKAKAYAGRAKKFALTLRKLEQQGFSGAVLQEVASMGVEGGQEAADALLQLSKSDAKQMNAAYKDIEYWAGRSGQVVTEGFYKGGLSAAEGLVAGLEKNQKKIESQIEKVAKGMENALKRALGINSPSRVFRDLMHHVGDGAVLGLRDSEAGVSKAAANLVALPSAVSPSVYATPVGNRNPVKVDVGNVVAHMSDAQIRQLGEYIVTAQARTAAGVVAGTTAAQDNASRYVTGVR</sequence>
<protein>
    <submittedName>
        <fullName evidence="5">Tape measure domain-containing protein</fullName>
    </submittedName>
</protein>
<proteinExistence type="predicted"/>
<accession>A0ABX2A612</accession>
<evidence type="ECO:0000256" key="3">
    <source>
        <dbReference type="SAM" id="Phobius"/>
    </source>
</evidence>
<feature type="coiled-coil region" evidence="1">
    <location>
        <begin position="547"/>
        <end position="581"/>
    </location>
</feature>
<evidence type="ECO:0000256" key="1">
    <source>
        <dbReference type="SAM" id="Coils"/>
    </source>
</evidence>
<feature type="transmembrane region" description="Helical" evidence="3">
    <location>
        <begin position="377"/>
        <end position="400"/>
    </location>
</feature>
<feature type="region of interest" description="Disordered" evidence="2">
    <location>
        <begin position="1048"/>
        <end position="1136"/>
    </location>
</feature>
<dbReference type="Gene3D" id="1.10.287.1490">
    <property type="match status" value="1"/>
</dbReference>
<dbReference type="RefSeq" id="WP_171784435.1">
    <property type="nucleotide sequence ID" value="NZ_JABEZU010000003.1"/>
</dbReference>
<name>A0ABX2A612_9MICO</name>
<dbReference type="InterPro" id="IPR013491">
    <property type="entry name" value="Tape_meas_N"/>
</dbReference>
<keyword evidence="6" id="KW-1185">Reference proteome</keyword>
<keyword evidence="1" id="KW-0175">Coiled coil</keyword>
<reference evidence="5 6" key="1">
    <citation type="submission" date="2020-05" db="EMBL/GenBank/DDBJ databases">
        <title>Genomic Encyclopedia of Type Strains, Phase III (KMG-III): the genomes of soil and plant-associated and newly described type strains.</title>
        <authorList>
            <person name="Whitman W."/>
        </authorList>
    </citation>
    <scope>NUCLEOTIDE SEQUENCE [LARGE SCALE GENOMIC DNA]</scope>
    <source>
        <strain evidence="5 6">KCTC 19046</strain>
    </source>
</reference>
<keyword evidence="3" id="KW-0812">Transmembrane</keyword>
<feature type="compositionally biased region" description="Basic and acidic residues" evidence="2">
    <location>
        <begin position="1055"/>
        <end position="1071"/>
    </location>
</feature>
<dbReference type="InterPro" id="IPR009045">
    <property type="entry name" value="Zn_M74/Hedgehog-like"/>
</dbReference>
<dbReference type="NCBIfam" id="TIGR02675">
    <property type="entry name" value="tape_meas_nterm"/>
    <property type="match status" value="1"/>
</dbReference>
<feature type="transmembrane region" description="Helical" evidence="3">
    <location>
        <begin position="332"/>
        <end position="356"/>
    </location>
</feature>
<keyword evidence="3" id="KW-0472">Membrane</keyword>
<dbReference type="EMBL" id="JABEZU010000003">
    <property type="protein sequence ID" value="NOV98224.1"/>
    <property type="molecule type" value="Genomic_DNA"/>
</dbReference>
<feature type="compositionally biased region" description="Basic and acidic residues" evidence="2">
    <location>
        <begin position="1095"/>
        <end position="1136"/>
    </location>
</feature>
<keyword evidence="3" id="KW-1133">Transmembrane helix</keyword>
<dbReference type="SUPFAM" id="SSF55166">
    <property type="entry name" value="Hedgehog/DD-peptidase"/>
    <property type="match status" value="1"/>
</dbReference>
<feature type="coiled-coil region" evidence="1">
    <location>
        <begin position="1190"/>
        <end position="1224"/>
    </location>
</feature>